<feature type="domain" description="Aminoacyl-tRNA synthetase class II (D/K/N)" evidence="6">
    <location>
        <begin position="11"/>
        <end position="99"/>
    </location>
</feature>
<dbReference type="InterPro" id="IPR045864">
    <property type="entry name" value="aa-tRNA-synth_II/BPL/LPL"/>
</dbReference>
<keyword evidence="8" id="KW-1185">Reference proteome</keyword>
<organism evidence="7 8">
    <name type="scientific">Aduncisulcus paluster</name>
    <dbReference type="NCBI Taxonomy" id="2918883"/>
    <lineage>
        <taxon>Eukaryota</taxon>
        <taxon>Metamonada</taxon>
        <taxon>Carpediemonas-like organisms</taxon>
        <taxon>Aduncisulcus</taxon>
    </lineage>
</organism>
<gene>
    <name evidence="7" type="ORF">ADUPG1_003991</name>
</gene>
<sequence>MPKSLDDVSDLEAIESIAYDIVLNGTELGGGSIRIHKKDIQNKVFDLMNISEEEQREKFGFLLDALEFGAPPHGGFALGFDRMIMLMAGTDSIRDVIAF</sequence>
<keyword evidence="4" id="KW-0648">Protein biosynthesis</keyword>
<evidence type="ECO:0000256" key="3">
    <source>
        <dbReference type="ARBA" id="ARBA00022840"/>
    </source>
</evidence>
<protein>
    <submittedName>
        <fullName evidence="7">Multi-domain containing protein</fullName>
    </submittedName>
</protein>
<dbReference type="EMBL" id="BQXS01005672">
    <property type="protein sequence ID" value="GKT13745.1"/>
    <property type="molecule type" value="Genomic_DNA"/>
</dbReference>
<dbReference type="Proteomes" id="UP001057375">
    <property type="component" value="Unassembled WGS sequence"/>
</dbReference>
<dbReference type="Pfam" id="PF00152">
    <property type="entry name" value="tRNA-synt_2"/>
    <property type="match status" value="1"/>
</dbReference>
<keyword evidence="3" id="KW-0067">ATP-binding</keyword>
<reference evidence="7" key="1">
    <citation type="submission" date="2022-03" db="EMBL/GenBank/DDBJ databases">
        <title>Draft genome sequence of Aduncisulcus paluster, a free-living microaerophilic Fornicata.</title>
        <authorList>
            <person name="Yuyama I."/>
            <person name="Kume K."/>
            <person name="Tamura T."/>
            <person name="Inagaki Y."/>
            <person name="Hashimoto T."/>
        </authorList>
    </citation>
    <scope>NUCLEOTIDE SEQUENCE</scope>
    <source>
        <strain evidence="7">NY0171</strain>
    </source>
</reference>
<keyword evidence="2" id="KW-0547">Nucleotide-binding</keyword>
<evidence type="ECO:0000256" key="2">
    <source>
        <dbReference type="ARBA" id="ARBA00022741"/>
    </source>
</evidence>
<dbReference type="SUPFAM" id="SSF55681">
    <property type="entry name" value="Class II aaRS and biotin synthetases"/>
    <property type="match status" value="1"/>
</dbReference>
<evidence type="ECO:0000313" key="7">
    <source>
        <dbReference type="EMBL" id="GKT13745.1"/>
    </source>
</evidence>
<dbReference type="InterPro" id="IPR004364">
    <property type="entry name" value="Aa-tRNA-synt_II"/>
</dbReference>
<dbReference type="PRINTS" id="PR01042">
    <property type="entry name" value="TRNASYNTHASP"/>
</dbReference>
<comment type="caution">
    <text evidence="7">The sequence shown here is derived from an EMBL/GenBank/DDBJ whole genome shotgun (WGS) entry which is preliminary data.</text>
</comment>
<proteinExistence type="predicted"/>
<name>A0ABQ5JQW5_9EUKA</name>
<dbReference type="PANTHER" id="PTHR22594">
    <property type="entry name" value="ASPARTYL/LYSYL-TRNA SYNTHETASE"/>
    <property type="match status" value="1"/>
</dbReference>
<keyword evidence="1" id="KW-0436">Ligase</keyword>
<evidence type="ECO:0000259" key="6">
    <source>
        <dbReference type="Pfam" id="PF00152"/>
    </source>
</evidence>
<evidence type="ECO:0000256" key="5">
    <source>
        <dbReference type="ARBA" id="ARBA00023146"/>
    </source>
</evidence>
<evidence type="ECO:0000256" key="4">
    <source>
        <dbReference type="ARBA" id="ARBA00022917"/>
    </source>
</evidence>
<evidence type="ECO:0000256" key="1">
    <source>
        <dbReference type="ARBA" id="ARBA00022598"/>
    </source>
</evidence>
<dbReference type="InterPro" id="IPR002312">
    <property type="entry name" value="Asp/Asn-tRNA-synth_IIb"/>
</dbReference>
<keyword evidence="5" id="KW-0030">Aminoacyl-tRNA synthetase</keyword>
<feature type="non-terminal residue" evidence="7">
    <location>
        <position position="99"/>
    </location>
</feature>
<accession>A0ABQ5JQW5</accession>
<dbReference type="Gene3D" id="3.30.930.10">
    <property type="entry name" value="Bira Bifunctional Protein, Domain 2"/>
    <property type="match status" value="1"/>
</dbReference>
<dbReference type="PANTHER" id="PTHR22594:SF5">
    <property type="entry name" value="ASPARTATE--TRNA LIGASE, MITOCHONDRIAL"/>
    <property type="match status" value="1"/>
</dbReference>
<evidence type="ECO:0000313" key="8">
    <source>
        <dbReference type="Proteomes" id="UP001057375"/>
    </source>
</evidence>